<accession>A0A4Q9PE17</accession>
<gene>
    <name evidence="1" type="ORF">BD310DRAFT_1005627</name>
</gene>
<protein>
    <submittedName>
        <fullName evidence="1">Uncharacterized protein</fullName>
    </submittedName>
</protein>
<reference evidence="1 2" key="1">
    <citation type="submission" date="2019-01" db="EMBL/GenBank/DDBJ databases">
        <title>Draft genome sequences of three monokaryotic isolates of the white-rot basidiomycete fungus Dichomitus squalens.</title>
        <authorList>
            <consortium name="DOE Joint Genome Institute"/>
            <person name="Lopez S.C."/>
            <person name="Andreopoulos B."/>
            <person name="Pangilinan J."/>
            <person name="Lipzen A."/>
            <person name="Riley R."/>
            <person name="Ahrendt S."/>
            <person name="Ng V."/>
            <person name="Barry K."/>
            <person name="Daum C."/>
            <person name="Grigoriev I.V."/>
            <person name="Hilden K.S."/>
            <person name="Makela M.R."/>
            <person name="de Vries R.P."/>
        </authorList>
    </citation>
    <scope>NUCLEOTIDE SEQUENCE [LARGE SCALE GENOMIC DNA]</scope>
    <source>
        <strain evidence="1 2">CBS 464.89</strain>
    </source>
</reference>
<dbReference type="Proteomes" id="UP000292082">
    <property type="component" value="Unassembled WGS sequence"/>
</dbReference>
<proteinExistence type="predicted"/>
<name>A0A4Q9PE17_9APHY</name>
<dbReference type="AlphaFoldDB" id="A0A4Q9PE17"/>
<keyword evidence="2" id="KW-1185">Reference proteome</keyword>
<evidence type="ECO:0000313" key="2">
    <source>
        <dbReference type="Proteomes" id="UP000292082"/>
    </source>
</evidence>
<sequence length="194" mass="21457">MDVDDQLTCVQKAKVSLAQRQLVSTHFRYADSKKLLSTLTVIWLPWNLGFEMQRANKRIKLEEESSKYEVDANLQDVKASESVHMSVNVSRWVDWGKPATVAVSADLAQYPPEGVRGAVCIFGTQTLGYFGGSAVSLSSDPKKWKPLGRAMDADASVAQVATSTSAQLFPEIFVPRTEELRQRGGARPLNLRDV</sequence>
<organism evidence="1 2">
    <name type="scientific">Dichomitus squalens</name>
    <dbReference type="NCBI Taxonomy" id="114155"/>
    <lineage>
        <taxon>Eukaryota</taxon>
        <taxon>Fungi</taxon>
        <taxon>Dikarya</taxon>
        <taxon>Basidiomycota</taxon>
        <taxon>Agaricomycotina</taxon>
        <taxon>Agaricomycetes</taxon>
        <taxon>Polyporales</taxon>
        <taxon>Polyporaceae</taxon>
        <taxon>Dichomitus</taxon>
    </lineage>
</organism>
<evidence type="ECO:0000313" key="1">
    <source>
        <dbReference type="EMBL" id="TBU51487.1"/>
    </source>
</evidence>
<dbReference type="EMBL" id="ML145316">
    <property type="protein sequence ID" value="TBU51487.1"/>
    <property type="molecule type" value="Genomic_DNA"/>
</dbReference>